<dbReference type="RefSeq" id="XP_026152808.1">
    <property type="nucleotide sequence ID" value="XM_026297023.1"/>
</dbReference>
<dbReference type="GO" id="GO:0060234">
    <property type="term" value="P:neuroblast delamination"/>
    <property type="evidence" value="ECO:0007669"/>
    <property type="project" value="TreeGrafter"/>
</dbReference>
<feature type="region of interest" description="Disordered" evidence="2">
    <location>
        <begin position="665"/>
        <end position="739"/>
    </location>
</feature>
<sequence length="1354" mass="149833">METRKTTTAGVLFWTPAPARTSSTSSVISEEVWEDEDEEQAEKDNDCVSHNNGNAITGLLEALKNMELGTSCADADAACNPVCYPGPLILEEEEPSGHERDISPEELSYSLSDDDMSSSKADTDGEEMERKKEQGTEHLSESERYLDMTEEKDVDKDMERTDSNRNKNLTSATEETRNDLAKSYRNREEKETIGSTPSCGACLPVIEPAQVSNQHCPVSQSATAIRAPAFPHLLHFTAEEMAGAPGIDAETLPEISFIDGFPESNSSQMSLKSSPRSQISARELDEIPAAAIFPEQVITNRHSGVTNVPSKQTVNSDKHCEPQPDSSLRKMRQPSPKATYSKSHSLNTVRADASKSRQSVAREPRTPRIRTKAAGVNESRNGCLSYQTPDFSKVEPRVRFPKGDYKPPKSRHSPNRQYLSSEPPLVFKSPADIVKEVLLNTTDGSSTPSACSTPPTSAPKSTVPQEFRCRQQAATLLNQLQEDYNRLLTKYAEAENTIDRLRLEAKVNMYSDPPKPSHSVQSGLSYDTSKFMTLDFSQAQRAEISSASPRPNGHSVPQSPRVGQQLDKILCDQADKFVQQLHIFEELLKREKLTPFEQMKCLSQLAEGLDSLERGYLLARDKHKHLKQQQKTEISHFDHERELEGLIYQCGLQMYELREQVEKKQQQQSICETPPSPRPRPTPSSVPSEVGETLIHPQSPPVPLVVDPGGGAEVEVSSASEESEKEEAEHEETLKSLYLRHSESDFGTLEDHYQSFKELPKTLDHSLREGALLSAALGRRDEEQGQGSGSIYVQKGFPESKVRSDAQDSPPVCSSKPETSRFNAASHKTTSQSTTVSFHPPTSCRGLEVGKSQSSSLSSLGEISASERKNSKPLTGSKRGLSQDGLISPVTDSGFVGSESSRLTPAAAPSPLHQRAPERVSVCQEGNVEKTQTGPVSAPSSASSPSYSHTAMEPEEATQLSSDQPKRTRLRQRRSTFSCSPQRWASHQHESSEFGLESDNSHATSEDRQSDQYADSINSLHSSYSSSSPTLRAVGFSQVANHNGAVQTLQAEVARLKGRLESCLRIKKPLSSVRAAPLAQENHTPHYTSAPFIRPGDRHHGDVSRGRRERRTVDEVDESAMRRTTRMRLASAQTQKAQPDILTSSKLDPSTPQVRPQMSRCTQTSAAAPDSHRSHTNTVQSRRTHPRQHPSTSFQVSETADEPGSRCQDPLCPQCLLHYRRRSEHRHRDSEPSPNTSCQPAESPDRAARSRYVAASPALMHYMPVCPPPLLLYPSPFYLSPSNNVATSSVVRRHRDLKERTMFPPSTDMQRSLDNSLDKAIRAARHMKHTSRHMAQSLSTGLQCQELLMQSCSY</sequence>
<dbReference type="GO" id="GO:0021849">
    <property type="term" value="P:neuroblast division in subventricular zone"/>
    <property type="evidence" value="ECO:0007669"/>
    <property type="project" value="TreeGrafter"/>
</dbReference>
<dbReference type="RefSeq" id="XP_026152803.1">
    <property type="nucleotide sequence ID" value="XM_026297018.1"/>
</dbReference>
<feature type="region of interest" description="Disordered" evidence="2">
    <location>
        <begin position="441"/>
        <end position="465"/>
    </location>
</feature>
<dbReference type="OrthoDB" id="10035553at2759"/>
<feature type="region of interest" description="Disordered" evidence="2">
    <location>
        <begin position="1223"/>
        <end position="1246"/>
    </location>
</feature>
<dbReference type="PANTHER" id="PTHR21510">
    <property type="entry name" value="AKNA DOMAIN-CONTAINING PROTEIN"/>
    <property type="match status" value="1"/>
</dbReference>
<keyword evidence="1" id="KW-0175">Coiled coil</keyword>
<feature type="compositionally biased region" description="Basic and acidic residues" evidence="2">
    <location>
        <begin position="174"/>
        <end position="192"/>
    </location>
</feature>
<feature type="compositionally biased region" description="Polar residues" evidence="2">
    <location>
        <begin position="1189"/>
        <end position="1198"/>
    </location>
</feature>
<feature type="compositionally biased region" description="Low complexity" evidence="2">
    <location>
        <begin position="445"/>
        <end position="462"/>
    </location>
</feature>
<feature type="compositionally biased region" description="Basic and acidic residues" evidence="2">
    <location>
        <begin position="1095"/>
        <end position="1114"/>
    </location>
</feature>
<dbReference type="GO" id="GO:0005813">
    <property type="term" value="C:centrosome"/>
    <property type="evidence" value="ECO:0007669"/>
    <property type="project" value="TreeGrafter"/>
</dbReference>
<feature type="compositionally biased region" description="Basic and acidic residues" evidence="2">
    <location>
        <begin position="128"/>
        <end position="165"/>
    </location>
</feature>
<feature type="compositionally biased region" description="Basic and acidic residues" evidence="2">
    <location>
        <begin position="352"/>
        <end position="366"/>
    </location>
</feature>
<feature type="coiled-coil region" evidence="1">
    <location>
        <begin position="470"/>
        <end position="504"/>
    </location>
</feature>
<reference evidence="3" key="2">
    <citation type="submission" date="2025-09" db="UniProtKB">
        <authorList>
            <consortium name="Ensembl"/>
        </authorList>
    </citation>
    <scope>IDENTIFICATION</scope>
</reference>
<dbReference type="InterPro" id="IPR052655">
    <property type="entry name" value="AKNA_Centrosome-Trans_reg"/>
</dbReference>
<feature type="compositionally biased region" description="Pro residues" evidence="2">
    <location>
        <begin position="674"/>
        <end position="684"/>
    </location>
</feature>
<evidence type="ECO:0000313" key="4">
    <source>
        <dbReference type="Proteomes" id="UP000261640"/>
    </source>
</evidence>
<dbReference type="InParanoid" id="A0A3Q3KQL9"/>
<feature type="compositionally biased region" description="Polar residues" evidence="2">
    <location>
        <begin position="336"/>
        <end position="348"/>
    </location>
</feature>
<feature type="region of interest" description="Disordered" evidence="2">
    <location>
        <begin position="397"/>
        <end position="424"/>
    </location>
</feature>
<dbReference type="RefSeq" id="XP_026152806.1">
    <property type="nucleotide sequence ID" value="XM_026297021.1"/>
</dbReference>
<feature type="compositionally biased region" description="Low complexity" evidence="2">
    <location>
        <begin position="937"/>
        <end position="948"/>
    </location>
</feature>
<dbReference type="STRING" id="205130.ENSMAMP00000003747"/>
<dbReference type="Ensembl" id="ENSMAMT00000003832.2">
    <property type="protein sequence ID" value="ENSMAMP00000003747.2"/>
    <property type="gene ID" value="ENSMAMG00000002557.2"/>
</dbReference>
<feature type="compositionally biased region" description="Polar residues" evidence="2">
    <location>
        <begin position="1131"/>
        <end position="1166"/>
    </location>
</feature>
<evidence type="ECO:0000256" key="2">
    <source>
        <dbReference type="SAM" id="MobiDB-lite"/>
    </source>
</evidence>
<feature type="compositionally biased region" description="Polar residues" evidence="2">
    <location>
        <begin position="816"/>
        <end position="837"/>
    </location>
</feature>
<dbReference type="GO" id="GO:0001837">
    <property type="term" value="P:epithelial to mesenchymal transition"/>
    <property type="evidence" value="ECO:0007669"/>
    <property type="project" value="TreeGrafter"/>
</dbReference>
<feature type="region of interest" description="Disordered" evidence="2">
    <location>
        <begin position="540"/>
        <end position="561"/>
    </location>
</feature>
<feature type="compositionally biased region" description="Polar residues" evidence="2">
    <location>
        <begin position="975"/>
        <end position="985"/>
    </location>
</feature>
<name>A0A3Q3KQL9_9TELE</name>
<feature type="compositionally biased region" description="Basic and acidic residues" evidence="2">
    <location>
        <begin position="727"/>
        <end position="739"/>
    </location>
</feature>
<evidence type="ECO:0000313" key="3">
    <source>
        <dbReference type="Ensembl" id="ENSMAMP00000003747.2"/>
    </source>
</evidence>
<feature type="region of interest" description="Disordered" evidence="2">
    <location>
        <begin position="778"/>
        <end position="1014"/>
    </location>
</feature>
<feature type="region of interest" description="Disordered" evidence="2">
    <location>
        <begin position="1080"/>
        <end position="1207"/>
    </location>
</feature>
<feature type="compositionally biased region" description="Basic and acidic residues" evidence="2">
    <location>
        <begin position="397"/>
        <end position="407"/>
    </location>
</feature>
<feature type="region of interest" description="Disordered" evidence="2">
    <location>
        <begin position="107"/>
        <end position="196"/>
    </location>
</feature>
<dbReference type="CTD" id="80709"/>
<feature type="region of interest" description="Disordered" evidence="2">
    <location>
        <begin position="305"/>
        <end position="376"/>
    </location>
</feature>
<organism evidence="3 4">
    <name type="scientific">Mastacembelus armatus</name>
    <name type="common">zig-zag eel</name>
    <dbReference type="NCBI Taxonomy" id="205130"/>
    <lineage>
        <taxon>Eukaryota</taxon>
        <taxon>Metazoa</taxon>
        <taxon>Chordata</taxon>
        <taxon>Craniata</taxon>
        <taxon>Vertebrata</taxon>
        <taxon>Euteleostomi</taxon>
        <taxon>Actinopterygii</taxon>
        <taxon>Neopterygii</taxon>
        <taxon>Teleostei</taxon>
        <taxon>Neoteleostei</taxon>
        <taxon>Acanthomorphata</taxon>
        <taxon>Anabantaria</taxon>
        <taxon>Synbranchiformes</taxon>
        <taxon>Mastacembelidae</taxon>
        <taxon>Mastacembelus</taxon>
    </lineage>
</organism>
<accession>A0A3Q3KQL9</accession>
<evidence type="ECO:0000256" key="1">
    <source>
        <dbReference type="SAM" id="Coils"/>
    </source>
</evidence>
<dbReference type="GeneID" id="113124334"/>
<feature type="compositionally biased region" description="Low complexity" evidence="2">
    <location>
        <begin position="852"/>
        <end position="864"/>
    </location>
</feature>
<reference evidence="3" key="1">
    <citation type="submission" date="2025-08" db="UniProtKB">
        <authorList>
            <consortium name="Ensembl"/>
        </authorList>
    </citation>
    <scope>IDENTIFICATION</scope>
</reference>
<protein>
    <submittedName>
        <fullName evidence="3">AT-hook transcription factor</fullName>
    </submittedName>
</protein>
<dbReference type="RefSeq" id="XP_026152804.1">
    <property type="nucleotide sequence ID" value="XM_026297019.1"/>
</dbReference>
<dbReference type="GeneTree" id="ENSGT00940000154254"/>
<dbReference type="PANTHER" id="PTHR21510:SF15">
    <property type="entry name" value="MICROTUBULE ORGANIZATION PROTEIN AKNA"/>
    <property type="match status" value="1"/>
</dbReference>
<keyword evidence="4" id="KW-1185">Reference proteome</keyword>
<feature type="compositionally biased region" description="Polar residues" evidence="2">
    <location>
        <begin position="305"/>
        <end position="315"/>
    </location>
</feature>
<proteinExistence type="predicted"/>
<dbReference type="RefSeq" id="XP_026152807.1">
    <property type="nucleotide sequence ID" value="XM_026297022.1"/>
</dbReference>
<dbReference type="Proteomes" id="UP000261640">
    <property type="component" value="Unplaced"/>
</dbReference>